<feature type="region of interest" description="Disordered" evidence="7">
    <location>
        <begin position="67"/>
        <end position="95"/>
    </location>
</feature>
<proteinExistence type="inferred from homology"/>
<dbReference type="Gene3D" id="1.10.630.10">
    <property type="entry name" value="Cytochrome P450"/>
    <property type="match status" value="1"/>
</dbReference>
<evidence type="ECO:0000256" key="6">
    <source>
        <dbReference type="ARBA" id="ARBA00023033"/>
    </source>
</evidence>
<dbReference type="Gene3D" id="2.40.30.10">
    <property type="entry name" value="Translation factors"/>
    <property type="match status" value="1"/>
</dbReference>
<dbReference type="InterPro" id="IPR012675">
    <property type="entry name" value="Beta-grasp_dom_sf"/>
</dbReference>
<dbReference type="PANTHER" id="PTHR46696">
    <property type="entry name" value="P450, PUTATIVE (EUROFUNG)-RELATED"/>
    <property type="match status" value="1"/>
</dbReference>
<dbReference type="KEGG" id="mlz:F6J85_16745"/>
<dbReference type="Gene3D" id="3.40.50.80">
    <property type="entry name" value="Nucleotide-binding domain of ferredoxin-NADP reductase (FNR) module"/>
    <property type="match status" value="1"/>
</dbReference>
<dbReference type="InterPro" id="IPR039261">
    <property type="entry name" value="FNR_nucleotide-bd"/>
</dbReference>
<reference evidence="11" key="1">
    <citation type="submission" date="2019-09" db="EMBL/GenBank/DDBJ databases">
        <title>Mumia zhuanghuii sp. nov. isolated from the intestinal contents of plateau pika (Ochotona curzoniae) in the Qinghai-Tibet plateau of China.</title>
        <authorList>
            <person name="Tian Z."/>
        </authorList>
    </citation>
    <scope>NUCLEOTIDE SEQUENCE [LARGE SCALE GENOMIC DNA]</scope>
    <source>
        <strain evidence="11">L-031</strain>
    </source>
</reference>
<dbReference type="EMBL" id="CP044232">
    <property type="protein sequence ID" value="QEW04567.1"/>
    <property type="molecule type" value="Genomic_DNA"/>
</dbReference>
<dbReference type="SUPFAM" id="SSF48264">
    <property type="entry name" value="Cytochrome P450"/>
    <property type="match status" value="1"/>
</dbReference>
<organism evidence="10 11">
    <name type="scientific">Microbacterium lushaniae</name>
    <dbReference type="NCBI Taxonomy" id="2614639"/>
    <lineage>
        <taxon>Bacteria</taxon>
        <taxon>Bacillati</taxon>
        <taxon>Actinomycetota</taxon>
        <taxon>Actinomycetes</taxon>
        <taxon>Micrococcales</taxon>
        <taxon>Microbacteriaceae</taxon>
        <taxon>Microbacterium</taxon>
    </lineage>
</organism>
<dbReference type="InterPro" id="IPR002397">
    <property type="entry name" value="Cyt_P450_B"/>
</dbReference>
<dbReference type="PROSITE" id="PS51384">
    <property type="entry name" value="FAD_FR"/>
    <property type="match status" value="1"/>
</dbReference>
<dbReference type="InterPro" id="IPR036010">
    <property type="entry name" value="2Fe-2S_ferredoxin-like_sf"/>
</dbReference>
<feature type="domain" description="2Fe-2S ferredoxin-type" evidence="8">
    <location>
        <begin position="644"/>
        <end position="729"/>
    </location>
</feature>
<evidence type="ECO:0000256" key="4">
    <source>
        <dbReference type="ARBA" id="ARBA00023002"/>
    </source>
</evidence>
<protein>
    <submittedName>
        <fullName evidence="10">Cytochrome P450</fullName>
    </submittedName>
</protein>
<accession>A0A5J6L7Z6</accession>
<sequence length="729" mass="79103">MATMPTDTAVGEDWDPLTPGSETEPTGAHRRLREEHPVAFTRRWGGFYTLSRYSDILAAAADPVTYSSAQKTTIPDTTGPSRPPRPPLETDPPRHGQFRTLLNKYFAPRRIRALEPAIRRIARDLVSAAATGRPVEAVAEITYAMPAQVLCTFLGIPASDGAHIKTMANEVLSAAHRGDTTAHKAANDRIYAYIDALVAQRRDAPQDPESDPVSGLLQARIDGRPLTTDEVSAVLRLLLQAGHGTTTNALGSAIRLLAERPDIQRRLRAEPHLIAPAIEELVRVWTPARLLARTTTRDVELHDRLIPAGSKIALMWSSANRDADAFDDPDTFDLDRRPNRHVGFGHGIHTCLGAPLARAELRIAIEELFAVTEWIEPAGTAEDAGWPHIGPSALPVRLLPRRRALDTASARDPRGEGLTATIQQIRPVADDVVELVLGRVDGADLPSWSAGAHVEIALPHGVSRPYSLCGDRSERDTWRVAVQRDPHSRGGSSYIHDTLRVGDALTVRGPRNHFPLAAAQRYVFLASGVGITPLLPMIRQVRDTGASWQLHYVGRVRERMAYADVLTRHPQTTLHVTAVDGRPDLAELLREVPTDTLVYACGSPEFLGAVEAATAHWPRGSLVVERFSPRPGADRPGADALEAFEVELARSGVTVPVVPGQSIIDACGLAGVTVPGSCFEGTCGSCETPVLSGVPDHRDSVLTAEERDRGELILPCVSRSRTPRLTLDA</sequence>
<dbReference type="GO" id="GO:0004497">
    <property type="term" value="F:monooxygenase activity"/>
    <property type="evidence" value="ECO:0007669"/>
    <property type="project" value="UniProtKB-KW"/>
</dbReference>
<dbReference type="Pfam" id="PF00067">
    <property type="entry name" value="p450"/>
    <property type="match status" value="1"/>
</dbReference>
<dbReference type="Proteomes" id="UP000325516">
    <property type="component" value="Chromosome"/>
</dbReference>
<dbReference type="PROSITE" id="PS00086">
    <property type="entry name" value="CYTOCHROME_P450"/>
    <property type="match status" value="1"/>
</dbReference>
<dbReference type="SUPFAM" id="SSF54292">
    <property type="entry name" value="2Fe-2S ferredoxin-like"/>
    <property type="match status" value="1"/>
</dbReference>
<dbReference type="InterPro" id="IPR017927">
    <property type="entry name" value="FAD-bd_FR_type"/>
</dbReference>
<dbReference type="InterPro" id="IPR017938">
    <property type="entry name" value="Riboflavin_synthase-like_b-brl"/>
</dbReference>
<evidence type="ECO:0000259" key="8">
    <source>
        <dbReference type="PROSITE" id="PS51085"/>
    </source>
</evidence>
<dbReference type="FunFam" id="1.10.630.10:FF:000018">
    <property type="entry name" value="Cytochrome P450 monooxygenase"/>
    <property type="match status" value="1"/>
</dbReference>
<dbReference type="SUPFAM" id="SSF52343">
    <property type="entry name" value="Ferredoxin reductase-like, C-terminal NADP-linked domain"/>
    <property type="match status" value="1"/>
</dbReference>
<dbReference type="GO" id="GO:0005506">
    <property type="term" value="F:iron ion binding"/>
    <property type="evidence" value="ECO:0007669"/>
    <property type="project" value="InterPro"/>
</dbReference>
<gene>
    <name evidence="10" type="ORF">F6J85_16745</name>
</gene>
<dbReference type="GO" id="GO:0016705">
    <property type="term" value="F:oxidoreductase activity, acting on paired donors, with incorporation or reduction of molecular oxygen"/>
    <property type="evidence" value="ECO:0007669"/>
    <property type="project" value="InterPro"/>
</dbReference>
<evidence type="ECO:0000256" key="1">
    <source>
        <dbReference type="ARBA" id="ARBA00010617"/>
    </source>
</evidence>
<dbReference type="InterPro" id="IPR001041">
    <property type="entry name" value="2Fe-2S_ferredoxin-type"/>
</dbReference>
<dbReference type="PRINTS" id="PR00359">
    <property type="entry name" value="BP450"/>
</dbReference>
<keyword evidence="5" id="KW-0408">Iron</keyword>
<keyword evidence="2" id="KW-0349">Heme</keyword>
<evidence type="ECO:0000313" key="11">
    <source>
        <dbReference type="Proteomes" id="UP000325516"/>
    </source>
</evidence>
<feature type="domain" description="FAD-binding FR-type" evidence="9">
    <location>
        <begin position="415"/>
        <end position="517"/>
    </location>
</feature>
<evidence type="ECO:0000256" key="7">
    <source>
        <dbReference type="SAM" id="MobiDB-lite"/>
    </source>
</evidence>
<dbReference type="AlphaFoldDB" id="A0A5J6L7Z6"/>
<dbReference type="RefSeq" id="WP_150926809.1">
    <property type="nucleotide sequence ID" value="NZ_CP044232.1"/>
</dbReference>
<dbReference type="PROSITE" id="PS00197">
    <property type="entry name" value="2FE2S_FER_1"/>
    <property type="match status" value="1"/>
</dbReference>
<dbReference type="CDD" id="cd06185">
    <property type="entry name" value="PDR_like"/>
    <property type="match status" value="1"/>
</dbReference>
<dbReference type="InterPro" id="IPR006058">
    <property type="entry name" value="2Fe2S_fd_BS"/>
</dbReference>
<dbReference type="InterPro" id="IPR036396">
    <property type="entry name" value="Cyt_P450_sf"/>
</dbReference>
<dbReference type="InterPro" id="IPR017972">
    <property type="entry name" value="Cyt_P450_CS"/>
</dbReference>
<feature type="region of interest" description="Disordered" evidence="7">
    <location>
        <begin position="1"/>
        <end position="30"/>
    </location>
</feature>
<keyword evidence="11" id="KW-1185">Reference proteome</keyword>
<evidence type="ECO:0000313" key="10">
    <source>
        <dbReference type="EMBL" id="QEW04567.1"/>
    </source>
</evidence>
<comment type="similarity">
    <text evidence="1">Belongs to the cytochrome P450 family.</text>
</comment>
<dbReference type="PROSITE" id="PS51085">
    <property type="entry name" value="2FE2S_FER_2"/>
    <property type="match status" value="1"/>
</dbReference>
<dbReference type="PANTHER" id="PTHR46696:SF6">
    <property type="entry name" value="P450, PUTATIVE (EUROFUNG)-RELATED"/>
    <property type="match status" value="1"/>
</dbReference>
<name>A0A5J6L7Z6_9MICO</name>
<dbReference type="Gene3D" id="3.10.20.30">
    <property type="match status" value="1"/>
</dbReference>
<keyword evidence="4" id="KW-0560">Oxidoreductase</keyword>
<evidence type="ECO:0000256" key="2">
    <source>
        <dbReference type="ARBA" id="ARBA00022617"/>
    </source>
</evidence>
<evidence type="ECO:0000259" key="9">
    <source>
        <dbReference type="PROSITE" id="PS51384"/>
    </source>
</evidence>
<dbReference type="InterPro" id="IPR001128">
    <property type="entry name" value="Cyt_P450"/>
</dbReference>
<dbReference type="GO" id="GO:0051537">
    <property type="term" value="F:2 iron, 2 sulfur cluster binding"/>
    <property type="evidence" value="ECO:0007669"/>
    <property type="project" value="InterPro"/>
</dbReference>
<dbReference type="SUPFAM" id="SSF63380">
    <property type="entry name" value="Riboflavin synthase domain-like"/>
    <property type="match status" value="1"/>
</dbReference>
<evidence type="ECO:0000256" key="5">
    <source>
        <dbReference type="ARBA" id="ARBA00023004"/>
    </source>
</evidence>
<dbReference type="Pfam" id="PF00111">
    <property type="entry name" value="Fer2"/>
    <property type="match status" value="1"/>
</dbReference>
<feature type="compositionally biased region" description="Pro residues" evidence="7">
    <location>
        <begin position="81"/>
        <end position="90"/>
    </location>
</feature>
<keyword evidence="6" id="KW-0503">Monooxygenase</keyword>
<dbReference type="GO" id="GO:0020037">
    <property type="term" value="F:heme binding"/>
    <property type="evidence" value="ECO:0007669"/>
    <property type="project" value="InterPro"/>
</dbReference>
<keyword evidence="3" id="KW-0479">Metal-binding</keyword>
<evidence type="ECO:0000256" key="3">
    <source>
        <dbReference type="ARBA" id="ARBA00022723"/>
    </source>
</evidence>
<dbReference type="CDD" id="cd00207">
    <property type="entry name" value="fer2"/>
    <property type="match status" value="1"/>
</dbReference>